<feature type="region of interest" description="Disordered" evidence="1">
    <location>
        <begin position="1"/>
        <end position="72"/>
    </location>
</feature>
<protein>
    <submittedName>
        <fullName evidence="2">YmaF family</fullName>
    </submittedName>
</protein>
<dbReference type="STRING" id="1121307.CLCY_10c00060"/>
<name>A0A0J8G437_CLOCY</name>
<dbReference type="AlphaFoldDB" id="A0A0J8G437"/>
<dbReference type="Proteomes" id="UP000036756">
    <property type="component" value="Unassembled WGS sequence"/>
</dbReference>
<organism evidence="2 3">
    <name type="scientific">Clostridium cylindrosporum DSM 605</name>
    <dbReference type="NCBI Taxonomy" id="1121307"/>
    <lineage>
        <taxon>Bacteria</taxon>
        <taxon>Bacillati</taxon>
        <taxon>Bacillota</taxon>
        <taxon>Clostridia</taxon>
        <taxon>Eubacteriales</taxon>
        <taxon>Clostridiaceae</taxon>
        <taxon>Clostridium</taxon>
    </lineage>
</organism>
<proteinExistence type="predicted"/>
<gene>
    <name evidence="2" type="ORF">CLCY_10c00060</name>
</gene>
<keyword evidence="3" id="KW-1185">Reference proteome</keyword>
<dbReference type="InterPro" id="IPR024307">
    <property type="entry name" value="YmaF"/>
</dbReference>
<sequence>MSWNQNDVKGIRDERDDDYVRGDRDNRCDRDVRGDRDDRYDGDVRGDRDDRYDGDVRGDRDKRCDRDDRRQRHVHEFQGSTRLAELGERDVHNHRFTGVSGPAIGPLSRHVHRIETRTDTFVEHQHKIIDVFTGPPIWVSRTRHVHFVYGVTTCNDGHRHTFVLATLIENPIARDKHC</sequence>
<accession>A0A0J8G437</accession>
<dbReference type="EMBL" id="LFVU01000007">
    <property type="protein sequence ID" value="KMT22461.1"/>
    <property type="molecule type" value="Genomic_DNA"/>
</dbReference>
<evidence type="ECO:0000256" key="1">
    <source>
        <dbReference type="SAM" id="MobiDB-lite"/>
    </source>
</evidence>
<reference evidence="2 3" key="1">
    <citation type="submission" date="2015-06" db="EMBL/GenBank/DDBJ databases">
        <title>Draft genome sequence of the purine-degrading Clostridium cylindrosporum HC-1 (DSM 605).</title>
        <authorList>
            <person name="Poehlein A."/>
            <person name="Schiel-Bengelsdorf B."/>
            <person name="Bengelsdorf F."/>
            <person name="Daniel R."/>
            <person name="Duerre P."/>
        </authorList>
    </citation>
    <scope>NUCLEOTIDE SEQUENCE [LARGE SCALE GENOMIC DNA]</scope>
    <source>
        <strain evidence="2 3">DSM 605</strain>
    </source>
</reference>
<evidence type="ECO:0000313" key="2">
    <source>
        <dbReference type="EMBL" id="KMT22461.1"/>
    </source>
</evidence>
<feature type="compositionally biased region" description="Basic and acidic residues" evidence="1">
    <location>
        <begin position="9"/>
        <end position="72"/>
    </location>
</feature>
<dbReference type="Pfam" id="PF12788">
    <property type="entry name" value="YmaF"/>
    <property type="match status" value="1"/>
</dbReference>
<evidence type="ECO:0000313" key="3">
    <source>
        <dbReference type="Proteomes" id="UP000036756"/>
    </source>
</evidence>
<comment type="caution">
    <text evidence="2">The sequence shown here is derived from an EMBL/GenBank/DDBJ whole genome shotgun (WGS) entry which is preliminary data.</text>
</comment>
<dbReference type="PATRIC" id="fig|1121307.3.peg.7"/>